<keyword evidence="10" id="KW-0175">Coiled coil</keyword>
<comment type="caution">
    <text evidence="15">The sequence shown here is derived from an EMBL/GenBank/DDBJ whole genome shotgun (WGS) entry which is preliminary data.</text>
</comment>
<keyword evidence="4" id="KW-0812">Transmembrane</keyword>
<dbReference type="SMART" id="SM00065">
    <property type="entry name" value="GAF"/>
    <property type="match status" value="2"/>
</dbReference>
<evidence type="ECO:0000259" key="13">
    <source>
        <dbReference type="PROSITE" id="PS50111"/>
    </source>
</evidence>
<keyword evidence="7 9" id="KW-0807">Transducer</keyword>
<feature type="domain" description="Phytochrome chromophore attachment site" evidence="12">
    <location>
        <begin position="638"/>
        <end position="774"/>
    </location>
</feature>
<feature type="domain" description="Phytochrome chromophore attachment site" evidence="12">
    <location>
        <begin position="466"/>
        <end position="602"/>
    </location>
</feature>
<feature type="domain" description="Methyl-accepting transducer" evidence="13">
    <location>
        <begin position="863"/>
        <end position="1099"/>
    </location>
</feature>
<dbReference type="GO" id="GO:0007165">
    <property type="term" value="P:signal transduction"/>
    <property type="evidence" value="ECO:0007669"/>
    <property type="project" value="UniProtKB-KW"/>
</dbReference>
<dbReference type="GO" id="GO:0006935">
    <property type="term" value="P:chemotaxis"/>
    <property type="evidence" value="ECO:0007669"/>
    <property type="project" value="UniProtKB-KW"/>
</dbReference>
<dbReference type="CDD" id="cd06225">
    <property type="entry name" value="HAMP"/>
    <property type="match status" value="2"/>
</dbReference>
<organism evidence="15">
    <name type="scientific">Symploca sp. SIO1C4</name>
    <dbReference type="NCBI Taxonomy" id="2607765"/>
    <lineage>
        <taxon>Bacteria</taxon>
        <taxon>Bacillati</taxon>
        <taxon>Cyanobacteriota</taxon>
        <taxon>Cyanophyceae</taxon>
        <taxon>Coleofasciculales</taxon>
        <taxon>Coleofasciculaceae</taxon>
        <taxon>Symploca</taxon>
    </lineage>
</organism>
<dbReference type="InterPro" id="IPR029016">
    <property type="entry name" value="GAF-like_dom_sf"/>
</dbReference>
<evidence type="ECO:0000313" key="15">
    <source>
        <dbReference type="EMBL" id="NER29012.1"/>
    </source>
</evidence>
<dbReference type="InterPro" id="IPR003018">
    <property type="entry name" value="GAF"/>
</dbReference>
<evidence type="ECO:0000259" key="14">
    <source>
        <dbReference type="PROSITE" id="PS50885"/>
    </source>
</evidence>
<dbReference type="Gene3D" id="6.10.340.10">
    <property type="match status" value="1"/>
</dbReference>
<dbReference type="PANTHER" id="PTHR32089">
    <property type="entry name" value="METHYL-ACCEPTING CHEMOTAXIS PROTEIN MCPB"/>
    <property type="match status" value="1"/>
</dbReference>
<feature type="compositionally biased region" description="Polar residues" evidence="11">
    <location>
        <begin position="14"/>
        <end position="45"/>
    </location>
</feature>
<dbReference type="SUPFAM" id="SSF55781">
    <property type="entry name" value="GAF domain-like"/>
    <property type="match status" value="2"/>
</dbReference>
<name>A0A6B3NEG4_9CYAN</name>
<evidence type="ECO:0000256" key="2">
    <source>
        <dbReference type="ARBA" id="ARBA00022475"/>
    </source>
</evidence>
<dbReference type="PROSITE" id="PS50111">
    <property type="entry name" value="CHEMOTAXIS_TRANSDUC_2"/>
    <property type="match status" value="1"/>
</dbReference>
<feature type="coiled-coil region" evidence="10">
    <location>
        <begin position="871"/>
        <end position="902"/>
    </location>
</feature>
<dbReference type="SUPFAM" id="SSF58104">
    <property type="entry name" value="Methyl-accepting chemotaxis protein (MCP) signaling domain"/>
    <property type="match status" value="1"/>
</dbReference>
<dbReference type="SUPFAM" id="SSF158472">
    <property type="entry name" value="HAMP domain-like"/>
    <property type="match status" value="1"/>
</dbReference>
<dbReference type="Pfam" id="PF00672">
    <property type="entry name" value="HAMP"/>
    <property type="match status" value="1"/>
</dbReference>
<evidence type="ECO:0000256" key="10">
    <source>
        <dbReference type="SAM" id="Coils"/>
    </source>
</evidence>
<evidence type="ECO:0000256" key="6">
    <source>
        <dbReference type="ARBA" id="ARBA00023136"/>
    </source>
</evidence>
<dbReference type="Gene3D" id="1.10.287.950">
    <property type="entry name" value="Methyl-accepting chemotaxis protein"/>
    <property type="match status" value="1"/>
</dbReference>
<dbReference type="FunFam" id="1.10.287.950:FF:000001">
    <property type="entry name" value="Methyl-accepting chemotaxis sensory transducer"/>
    <property type="match status" value="1"/>
</dbReference>
<dbReference type="Pfam" id="PF00015">
    <property type="entry name" value="MCPsignal"/>
    <property type="match status" value="1"/>
</dbReference>
<dbReference type="Gene3D" id="3.30.450.40">
    <property type="match status" value="2"/>
</dbReference>
<keyword evidence="5" id="KW-1133">Transmembrane helix</keyword>
<keyword evidence="6" id="KW-0472">Membrane</keyword>
<keyword evidence="3" id="KW-0145">Chemotaxis</keyword>
<evidence type="ECO:0000256" key="3">
    <source>
        <dbReference type="ARBA" id="ARBA00022500"/>
    </source>
</evidence>
<evidence type="ECO:0000256" key="11">
    <source>
        <dbReference type="SAM" id="MobiDB-lite"/>
    </source>
</evidence>
<accession>A0A6B3NEG4</accession>
<dbReference type="InterPro" id="IPR033479">
    <property type="entry name" value="dCache_1"/>
</dbReference>
<dbReference type="SMART" id="SM00304">
    <property type="entry name" value="HAMP"/>
    <property type="match status" value="2"/>
</dbReference>
<dbReference type="InterPro" id="IPR016132">
    <property type="entry name" value="Phyto_chromo_attachment"/>
</dbReference>
<proteinExistence type="inferred from homology"/>
<reference evidence="15" key="1">
    <citation type="submission" date="2019-11" db="EMBL/GenBank/DDBJ databases">
        <title>Genomic insights into an expanded diversity of filamentous marine cyanobacteria reveals the extraordinary biosynthetic potential of Moorea and Okeania.</title>
        <authorList>
            <person name="Ferreira Leao T."/>
            <person name="Wang M."/>
            <person name="Moss N."/>
            <person name="Da Silva R."/>
            <person name="Sanders J."/>
            <person name="Nurk S."/>
            <person name="Gurevich A."/>
            <person name="Humphrey G."/>
            <person name="Reher R."/>
            <person name="Zhu Q."/>
            <person name="Belda-Ferre P."/>
            <person name="Glukhov E."/>
            <person name="Rex R."/>
            <person name="Dorrestein P.C."/>
            <person name="Knight R."/>
            <person name="Pevzner P."/>
            <person name="Gerwick W.H."/>
            <person name="Gerwick L."/>
        </authorList>
    </citation>
    <scope>NUCLEOTIDE SEQUENCE</scope>
    <source>
        <strain evidence="15">SIO1C4</strain>
    </source>
</reference>
<dbReference type="InterPro" id="IPR003660">
    <property type="entry name" value="HAMP_dom"/>
</dbReference>
<dbReference type="SMART" id="SM00283">
    <property type="entry name" value="MA"/>
    <property type="match status" value="1"/>
</dbReference>
<feature type="domain" description="HAMP" evidence="14">
    <location>
        <begin position="390"/>
        <end position="442"/>
    </location>
</feature>
<evidence type="ECO:0000256" key="7">
    <source>
        <dbReference type="ARBA" id="ARBA00023224"/>
    </source>
</evidence>
<dbReference type="EMBL" id="JAAHFQ010000294">
    <property type="protein sequence ID" value="NER29012.1"/>
    <property type="molecule type" value="Genomic_DNA"/>
</dbReference>
<dbReference type="GO" id="GO:0005886">
    <property type="term" value="C:plasma membrane"/>
    <property type="evidence" value="ECO:0007669"/>
    <property type="project" value="UniProtKB-SubCell"/>
</dbReference>
<feature type="coiled-coil region" evidence="10">
    <location>
        <begin position="785"/>
        <end position="819"/>
    </location>
</feature>
<protein>
    <submittedName>
        <fullName evidence="15">GAF domain-containing protein</fullName>
    </submittedName>
</protein>
<evidence type="ECO:0000259" key="12">
    <source>
        <dbReference type="PROSITE" id="PS50046"/>
    </source>
</evidence>
<dbReference type="InterPro" id="IPR004089">
    <property type="entry name" value="MCPsignal_dom"/>
</dbReference>
<dbReference type="Pfam" id="PF02743">
    <property type="entry name" value="dCache_1"/>
    <property type="match status" value="1"/>
</dbReference>
<evidence type="ECO:0000256" key="4">
    <source>
        <dbReference type="ARBA" id="ARBA00022692"/>
    </source>
</evidence>
<dbReference type="PROSITE" id="PS50046">
    <property type="entry name" value="PHYTOCHROME_2"/>
    <property type="match status" value="2"/>
</dbReference>
<evidence type="ECO:0000256" key="9">
    <source>
        <dbReference type="PROSITE-ProRule" id="PRU00284"/>
    </source>
</evidence>
<evidence type="ECO:0000256" key="1">
    <source>
        <dbReference type="ARBA" id="ARBA00004651"/>
    </source>
</evidence>
<sequence>MATWFDPDPKAYNQKANGQGHSSLNGTQQYGSNGHSNSQSYRETTVSGPVVNEISMQQMSMPPSQQNSSLHIGWWQKLRLQQKATALAITFSTLPVLLIGGVAYQLADGVITQRVTNNKLARVVSMEDKVKRFLVERYGDIEILSQLPILTDPALRESTPISEKIAQLDRFKEASKVYDLISVVDLKGNTIVKSTGDPIPNQSSRQYFKEVLKKDQPVIGNAILPAVSKTPGRLTLHFAAPVRDKNTGNTFAIIRARVPVQYISELLAQFGSNGDQFYLIDQDSDQIVVANQTDRENQKAQDIYPQIGKLRATGKTDSKIIVNQSNKEKDLFAYEPFRVQEGLPELKWEAAIAAPTDIAFEAKSILLQTVLGGTVLTAGLVSLLAVYLANRATRPVLAANDAVNRMGQGDLGTRVQVAGEDELAILGSNINLMADQLGNLLEKQQASLEQAQLFADIATSSAKKEDRSYILDLAVQGAKKLLKADRVVVYGFESDFSGSVIAEAVDPGWSRALADQSSDPCISPELLEEFKKGRVVPINDIREHNYSLKHVQLLDRLQVKANLVTPVVSAGELMGLLIAHQCSGTRVWQPSEVNFLKDLGSQVGISLTSVQFINQKEAEVSRAQQLNNITSGIREALNSEDIYQLALVGIRETLSTERCIIYLFDENWQGTVVAESVASGWPKALGAKIADPCFADNYIEKYKRGRTYACEDIYKANLTDCHLGQLEPFKVRANLVAPIIAYGKLHGLLITHQCSSPRRWEESEISFFKQVALQIGSALDQTNFLEQQQQARLTAEANSEKERQQKEELQLKLLSLLDDVEGAARGDLTVRAEVTSGEIGTVADFFNSIVESLREIVTQVKQSAIQVNTAVEEDERAIRQLSAEALQQVQETTRTLESIEQMTLSIQAVAESATQAASVASSASETAEVGQETMDLTVHNIMGLRTTVAETAKKVKRLGESSQEISKVVALIHQIALQTNLLAINAGIEAARAGEEGQGFAVVAEEVGELAKKSASATREIEQIVESIQTETAQVLEAMEDSTTQVVEGTRLVEQTKQSLGHILKVSRQIDQLVQSISEATDSQTETSQQVRSLMQEIAAASARTSDSSDQVAISLQQTVEVAQQLQTSVGAFKVEG</sequence>
<dbReference type="Pfam" id="PF01590">
    <property type="entry name" value="GAF"/>
    <property type="match status" value="2"/>
</dbReference>
<evidence type="ECO:0000256" key="5">
    <source>
        <dbReference type="ARBA" id="ARBA00022989"/>
    </source>
</evidence>
<keyword evidence="2" id="KW-1003">Cell membrane</keyword>
<dbReference type="AlphaFoldDB" id="A0A6B3NEG4"/>
<dbReference type="PROSITE" id="PS50885">
    <property type="entry name" value="HAMP"/>
    <property type="match status" value="2"/>
</dbReference>
<comment type="similarity">
    <text evidence="8">Belongs to the methyl-accepting chemotaxis (MCP) protein family.</text>
</comment>
<gene>
    <name evidence="15" type="ORF">F6J89_15570</name>
</gene>
<dbReference type="PANTHER" id="PTHR32089:SF114">
    <property type="entry name" value="METHYL-ACCEPTING CHEMOTAXIS PROTEIN MCPB"/>
    <property type="match status" value="1"/>
</dbReference>
<dbReference type="Gene3D" id="3.30.450.20">
    <property type="entry name" value="PAS domain"/>
    <property type="match status" value="1"/>
</dbReference>
<dbReference type="CDD" id="cd11386">
    <property type="entry name" value="MCP_signal"/>
    <property type="match status" value="1"/>
</dbReference>
<comment type="subcellular location">
    <subcellularLocation>
        <location evidence="1">Cell membrane</location>
        <topology evidence="1">Multi-pass membrane protein</topology>
    </subcellularLocation>
</comment>
<feature type="domain" description="HAMP" evidence="14">
    <location>
        <begin position="813"/>
        <end position="858"/>
    </location>
</feature>
<evidence type="ECO:0000256" key="8">
    <source>
        <dbReference type="ARBA" id="ARBA00029447"/>
    </source>
</evidence>
<feature type="region of interest" description="Disordered" evidence="11">
    <location>
        <begin position="1"/>
        <end position="45"/>
    </location>
</feature>